<dbReference type="EMBL" id="FOVC01000012">
    <property type="protein sequence ID" value="SFN62504.1"/>
    <property type="molecule type" value="Genomic_DNA"/>
</dbReference>
<dbReference type="InterPro" id="IPR013762">
    <property type="entry name" value="Integrase-like_cat_sf"/>
</dbReference>
<protein>
    <submittedName>
        <fullName evidence="6">Integrase</fullName>
    </submittedName>
</protein>
<evidence type="ECO:0000259" key="5">
    <source>
        <dbReference type="PROSITE" id="PS51898"/>
    </source>
</evidence>
<dbReference type="Proteomes" id="UP000242222">
    <property type="component" value="Unassembled WGS sequence"/>
</dbReference>
<dbReference type="STRING" id="1367852.SAMN05216516_11233"/>
<name>A0A1I5AJ46_9GAMM</name>
<dbReference type="GO" id="GO:0003677">
    <property type="term" value="F:DNA binding"/>
    <property type="evidence" value="ECO:0007669"/>
    <property type="project" value="UniProtKB-KW"/>
</dbReference>
<feature type="domain" description="Tyr recombinase" evidence="5">
    <location>
        <begin position="203"/>
        <end position="401"/>
    </location>
</feature>
<gene>
    <name evidence="6" type="ORF">SAMN05216516_11233</name>
</gene>
<sequence length="425" mass="48704">MPLTDTKVKNAKTAEKAIKLTDGFGLYLLVHPNGSKYWQLGYRFEAKQKVFSIGVYPAVSLADARQRRDEAKKLLASGIDPSAKKQADNKSVQEKRNNTRAFKSVAKSWFATKTTWSEDYQRTVWTRLETYLFSDIGNKDIGELDTGDLLVPIKKIETLGYLEIAMRVKQYATAILRYAVQQKIIRFNPAYDLEGAVQKPQTEHRPAIELEEIPSLLERIEGYQGRSRLTLLAIKLNLLTFVRSSELRFARWSEIDFKSALWVIPEQRQAIEGIKHSARGAKMRRKHYVPLCNQALAILEELKNLSYDVSGNNGFIFTGCYDAMKPMSENTINKALRKMGYDTKTDLCGHGFRTLACSALIESGIWSEDVVELQMSHMEKNNVRAAYTHKAKHLEQRRLMLQWWADFLDANKSSMVRPFDFANDR</sequence>
<evidence type="ECO:0000313" key="6">
    <source>
        <dbReference type="EMBL" id="SFN62504.1"/>
    </source>
</evidence>
<dbReference type="PROSITE" id="PS51898">
    <property type="entry name" value="TYR_RECOMBINASE"/>
    <property type="match status" value="1"/>
</dbReference>
<dbReference type="InterPro" id="IPR038488">
    <property type="entry name" value="Integrase_DNA-bd_sf"/>
</dbReference>
<dbReference type="PANTHER" id="PTHR30629:SF9">
    <property type="entry name" value="PROTEIN INTB-RELATED"/>
    <property type="match status" value="1"/>
</dbReference>
<evidence type="ECO:0000256" key="1">
    <source>
        <dbReference type="ARBA" id="ARBA00008857"/>
    </source>
</evidence>
<dbReference type="Pfam" id="PF22022">
    <property type="entry name" value="Phage_int_M"/>
    <property type="match status" value="1"/>
</dbReference>
<dbReference type="InterPro" id="IPR002104">
    <property type="entry name" value="Integrase_catalytic"/>
</dbReference>
<evidence type="ECO:0000256" key="3">
    <source>
        <dbReference type="ARBA" id="ARBA00023125"/>
    </source>
</evidence>
<dbReference type="InterPro" id="IPR011010">
    <property type="entry name" value="DNA_brk_join_enz"/>
</dbReference>
<keyword evidence="7" id="KW-1185">Reference proteome</keyword>
<dbReference type="Gene3D" id="3.30.160.390">
    <property type="entry name" value="Integrase, DNA-binding domain"/>
    <property type="match status" value="1"/>
</dbReference>
<comment type="similarity">
    <text evidence="1">Belongs to the 'phage' integrase family.</text>
</comment>
<dbReference type="Gene3D" id="1.10.443.10">
    <property type="entry name" value="Intergrase catalytic core"/>
    <property type="match status" value="1"/>
</dbReference>
<reference evidence="7" key="1">
    <citation type="submission" date="2016-10" db="EMBL/GenBank/DDBJ databases">
        <authorList>
            <person name="Varghese N."/>
            <person name="Submissions S."/>
        </authorList>
    </citation>
    <scope>NUCLEOTIDE SEQUENCE [LARGE SCALE GENOMIC DNA]</scope>
    <source>
        <strain evidence="7">N6PO6</strain>
    </source>
</reference>
<dbReference type="InterPro" id="IPR053876">
    <property type="entry name" value="Phage_int_M"/>
</dbReference>
<evidence type="ECO:0000256" key="4">
    <source>
        <dbReference type="ARBA" id="ARBA00023172"/>
    </source>
</evidence>
<dbReference type="GO" id="GO:0015074">
    <property type="term" value="P:DNA integration"/>
    <property type="evidence" value="ECO:0007669"/>
    <property type="project" value="UniProtKB-KW"/>
</dbReference>
<dbReference type="CDD" id="cd00801">
    <property type="entry name" value="INT_P4_C"/>
    <property type="match status" value="1"/>
</dbReference>
<dbReference type="InterPro" id="IPR010998">
    <property type="entry name" value="Integrase_recombinase_N"/>
</dbReference>
<evidence type="ECO:0000256" key="2">
    <source>
        <dbReference type="ARBA" id="ARBA00022908"/>
    </source>
</evidence>
<keyword evidence="4" id="KW-0233">DNA recombination</keyword>
<organism evidence="6 7">
    <name type="scientific">Izhakiella capsodis</name>
    <dbReference type="NCBI Taxonomy" id="1367852"/>
    <lineage>
        <taxon>Bacteria</taxon>
        <taxon>Pseudomonadati</taxon>
        <taxon>Pseudomonadota</taxon>
        <taxon>Gammaproteobacteria</taxon>
        <taxon>Enterobacterales</taxon>
        <taxon>Erwiniaceae</taxon>
        <taxon>Izhakiella</taxon>
    </lineage>
</organism>
<dbReference type="InterPro" id="IPR050808">
    <property type="entry name" value="Phage_Integrase"/>
</dbReference>
<dbReference type="Pfam" id="PF13356">
    <property type="entry name" value="Arm-DNA-bind_3"/>
    <property type="match status" value="1"/>
</dbReference>
<dbReference type="InterPro" id="IPR025166">
    <property type="entry name" value="Integrase_DNA_bind_dom"/>
</dbReference>
<evidence type="ECO:0000313" key="7">
    <source>
        <dbReference type="Proteomes" id="UP000242222"/>
    </source>
</evidence>
<proteinExistence type="inferred from homology"/>
<accession>A0A1I5AJ46</accession>
<keyword evidence="2" id="KW-0229">DNA integration</keyword>
<dbReference type="GO" id="GO:0006310">
    <property type="term" value="P:DNA recombination"/>
    <property type="evidence" value="ECO:0007669"/>
    <property type="project" value="UniProtKB-KW"/>
</dbReference>
<dbReference type="OrthoDB" id="9795573at2"/>
<dbReference type="Gene3D" id="1.10.150.130">
    <property type="match status" value="1"/>
</dbReference>
<dbReference type="AlphaFoldDB" id="A0A1I5AJ46"/>
<dbReference type="Pfam" id="PF00589">
    <property type="entry name" value="Phage_integrase"/>
    <property type="match status" value="1"/>
</dbReference>
<dbReference type="SUPFAM" id="SSF56349">
    <property type="entry name" value="DNA breaking-rejoining enzymes"/>
    <property type="match status" value="1"/>
</dbReference>
<keyword evidence="3" id="KW-0238">DNA-binding</keyword>
<dbReference type="PANTHER" id="PTHR30629">
    <property type="entry name" value="PROPHAGE INTEGRASE"/>
    <property type="match status" value="1"/>
</dbReference>
<dbReference type="RefSeq" id="WP_092879417.1">
    <property type="nucleotide sequence ID" value="NZ_FOVC01000012.1"/>
</dbReference>